<sequence length="123" mass="13297">MTVLLAGIVKGRAASKESLNDPSQAENNAEVLAFWEFLGSKVVKDSTVPDAGRRIDLVGCRMAEAPSDAAALLKVLWQLTGVPFACADEVLRQYALATWRDSPKTGKPTIVLSTRVATDLYFD</sequence>
<dbReference type="EMBL" id="MU071932">
    <property type="protein sequence ID" value="KAF5825813.1"/>
    <property type="molecule type" value="Genomic_DNA"/>
</dbReference>
<proteinExistence type="predicted"/>
<organism evidence="1 2">
    <name type="scientific">Dunaliella salina</name>
    <name type="common">Green alga</name>
    <name type="synonym">Protococcus salinus</name>
    <dbReference type="NCBI Taxonomy" id="3046"/>
    <lineage>
        <taxon>Eukaryota</taxon>
        <taxon>Viridiplantae</taxon>
        <taxon>Chlorophyta</taxon>
        <taxon>core chlorophytes</taxon>
        <taxon>Chlorophyceae</taxon>
        <taxon>CS clade</taxon>
        <taxon>Chlamydomonadales</taxon>
        <taxon>Dunaliellaceae</taxon>
        <taxon>Dunaliella</taxon>
    </lineage>
</organism>
<accession>A0ABQ7FTP1</accession>
<reference evidence="1" key="1">
    <citation type="submission" date="2017-08" db="EMBL/GenBank/DDBJ databases">
        <authorList>
            <person name="Polle J.E."/>
            <person name="Barry K."/>
            <person name="Cushman J."/>
            <person name="Schmutz J."/>
            <person name="Tran D."/>
            <person name="Hathwaick L.T."/>
            <person name="Yim W.C."/>
            <person name="Jenkins J."/>
            <person name="Mckie-Krisberg Z.M."/>
            <person name="Prochnik S."/>
            <person name="Lindquist E."/>
            <person name="Dockter R.B."/>
            <person name="Adam C."/>
            <person name="Molina H."/>
            <person name="Bunkerborg J."/>
            <person name="Jin E."/>
            <person name="Buchheim M."/>
            <person name="Magnuson J."/>
        </authorList>
    </citation>
    <scope>NUCLEOTIDE SEQUENCE</scope>
    <source>
        <strain evidence="1">CCAP 19/18</strain>
    </source>
</reference>
<keyword evidence="2" id="KW-1185">Reference proteome</keyword>
<evidence type="ECO:0000313" key="1">
    <source>
        <dbReference type="EMBL" id="KAF5825813.1"/>
    </source>
</evidence>
<evidence type="ECO:0000313" key="2">
    <source>
        <dbReference type="Proteomes" id="UP000815325"/>
    </source>
</evidence>
<feature type="non-terminal residue" evidence="1">
    <location>
        <position position="123"/>
    </location>
</feature>
<name>A0ABQ7FTP1_DUNSA</name>
<gene>
    <name evidence="1" type="ORF">DUNSADRAFT_6723</name>
</gene>
<protein>
    <submittedName>
        <fullName evidence="1">Uncharacterized protein</fullName>
    </submittedName>
</protein>
<comment type="caution">
    <text evidence="1">The sequence shown here is derived from an EMBL/GenBank/DDBJ whole genome shotgun (WGS) entry which is preliminary data.</text>
</comment>
<dbReference type="Proteomes" id="UP000815325">
    <property type="component" value="Unassembled WGS sequence"/>
</dbReference>